<evidence type="ECO:0000256" key="1">
    <source>
        <dbReference type="SAM" id="MobiDB-lite"/>
    </source>
</evidence>
<dbReference type="AlphaFoldDB" id="A0ABD3PYC1"/>
<dbReference type="EMBL" id="JABMIG020000095">
    <property type="protein sequence ID" value="KAL3793048.1"/>
    <property type="molecule type" value="Genomic_DNA"/>
</dbReference>
<gene>
    <name evidence="3" type="ORF">HJC23_003056</name>
</gene>
<keyword evidence="4" id="KW-1185">Reference proteome</keyword>
<dbReference type="PANTHER" id="PTHR31827:SF1">
    <property type="entry name" value="EMB|CAB89363.1"/>
    <property type="match status" value="1"/>
</dbReference>
<accession>A0ABD3PYC1</accession>
<protein>
    <recommendedName>
        <fullName evidence="2">WRKY19-like zinc finger domain-containing protein</fullName>
    </recommendedName>
</protein>
<reference evidence="3 4" key="1">
    <citation type="journal article" date="2020" name="G3 (Bethesda)">
        <title>Improved Reference Genome for Cyclotella cryptica CCMP332, a Model for Cell Wall Morphogenesis, Salinity Adaptation, and Lipid Production in Diatoms (Bacillariophyta).</title>
        <authorList>
            <person name="Roberts W.R."/>
            <person name="Downey K.M."/>
            <person name="Ruck E.C."/>
            <person name="Traller J.C."/>
            <person name="Alverson A.J."/>
        </authorList>
    </citation>
    <scope>NUCLEOTIDE SEQUENCE [LARGE SCALE GENOMIC DNA]</scope>
    <source>
        <strain evidence="3 4">CCMP332</strain>
    </source>
</reference>
<dbReference type="Pfam" id="PF24906">
    <property type="entry name" value="Zf_WRKY19"/>
    <property type="match status" value="1"/>
</dbReference>
<sequence length="720" mass="79272">MSETGKLGGQAYAEHLQSQQRNIIDENTPEDANENRFLNSDNQEDLSTYKMKLEGDTSSAAHHRKNDLSKQFDDITISAVVVNAPTGEETPATSKKQAEAEDFAPPAVVSSSSSHREEKRVPVDTHEYPLSSKSRKSSPPKEIASVMISEPKHRFANPDHASFHPPADPSADTSSSGVHNMYYSTSPFELHYPGYHGALTADHSFYQYNYPSQTNHYYSNEIVVPTPAHLMPPPPPVLTPSSTDSRKHRREISDHVNPMAHRRTNTCGDSEPTKGYERENEADVMAPIQENQYQVSPTDGATSPHVAPSFPHGPIDHSYYFPGYIHPPFGTFDPPPPPLYNISSSQSDSGASYNTGSATPVLAYAQTQSLRSSPRNDYHEATHSYPVQHSMSHRYSYHEGRAYHEYEASSGRVKSADCDEADASSAHHRKQSSLGSFLATTGIFEEVFQEMEKEGYSSAPENIEENTIQASTEPISFSNFSRSMSEDNFFQQFYRAINDDEDAPVSTAPRQQNYTGGDVASSLACLPVGSHYEGDPLSANPRPQLILKQTSGGDANRHRRKCAVAECPNRVVQGGLCISHGAKRKTCNFPGCTKNVKKQGKCSAHGPERKRCEAEGCTKVAVQGGKCISHGAKKKGCAVEGCSKQSIMGGMCKKHYDEYNGVVKVRAPRKKKSMGPNDTSRDDDTSRDGHVRGLSVFNEMETMERIIHNASPINFESQAK</sequence>
<organism evidence="3 4">
    <name type="scientific">Cyclotella cryptica</name>
    <dbReference type="NCBI Taxonomy" id="29204"/>
    <lineage>
        <taxon>Eukaryota</taxon>
        <taxon>Sar</taxon>
        <taxon>Stramenopiles</taxon>
        <taxon>Ochrophyta</taxon>
        <taxon>Bacillariophyta</taxon>
        <taxon>Coscinodiscophyceae</taxon>
        <taxon>Thalassiosirophycidae</taxon>
        <taxon>Stephanodiscales</taxon>
        <taxon>Stephanodiscaceae</taxon>
        <taxon>Cyclotella</taxon>
    </lineage>
</organism>
<feature type="region of interest" description="Disordered" evidence="1">
    <location>
        <begin position="667"/>
        <end position="691"/>
    </location>
</feature>
<name>A0ABD3PYC1_9STRA</name>
<evidence type="ECO:0000313" key="4">
    <source>
        <dbReference type="Proteomes" id="UP001516023"/>
    </source>
</evidence>
<feature type="compositionally biased region" description="Low complexity" evidence="1">
    <location>
        <begin position="104"/>
        <end position="113"/>
    </location>
</feature>
<feature type="domain" description="WRKY19-like zinc finger" evidence="2">
    <location>
        <begin position="610"/>
        <end position="631"/>
    </location>
</feature>
<feature type="compositionally biased region" description="Basic and acidic residues" evidence="1">
    <location>
        <begin position="679"/>
        <end position="691"/>
    </location>
</feature>
<evidence type="ECO:0000313" key="3">
    <source>
        <dbReference type="EMBL" id="KAL3793048.1"/>
    </source>
</evidence>
<comment type="caution">
    <text evidence="3">The sequence shown here is derived from an EMBL/GenBank/DDBJ whole genome shotgun (WGS) entry which is preliminary data.</text>
</comment>
<dbReference type="PANTHER" id="PTHR31827">
    <property type="entry name" value="EMB|CAB89363.1"/>
    <property type="match status" value="1"/>
</dbReference>
<feature type="region of interest" description="Disordered" evidence="1">
    <location>
        <begin position="86"/>
        <end position="143"/>
    </location>
</feature>
<dbReference type="InterPro" id="IPR056866">
    <property type="entry name" value="Znf_WRKY19"/>
</dbReference>
<proteinExistence type="predicted"/>
<feature type="region of interest" description="Disordered" evidence="1">
    <location>
        <begin position="1"/>
        <end position="46"/>
    </location>
</feature>
<feature type="compositionally biased region" description="Basic and acidic residues" evidence="1">
    <location>
        <begin position="114"/>
        <end position="127"/>
    </location>
</feature>
<evidence type="ECO:0000259" key="2">
    <source>
        <dbReference type="Pfam" id="PF24906"/>
    </source>
</evidence>
<dbReference type="Proteomes" id="UP001516023">
    <property type="component" value="Unassembled WGS sequence"/>
</dbReference>